<comment type="subunit">
    <text evidence="3">Binds to multiple calmodulin (CaM) in the presence of Ca(2+) and CaM-like proteins.</text>
</comment>
<feature type="compositionally biased region" description="Polar residues" evidence="4">
    <location>
        <begin position="175"/>
        <end position="184"/>
    </location>
</feature>
<evidence type="ECO:0000313" key="7">
    <source>
        <dbReference type="Proteomes" id="UP001642360"/>
    </source>
</evidence>
<feature type="region of interest" description="Disordered" evidence="4">
    <location>
        <begin position="175"/>
        <end position="194"/>
    </location>
</feature>
<proteinExistence type="inferred from homology"/>
<sequence length="422" mass="48010">MGKKRSWFSFVKRLFISEAKSKAEKKSKRWRWVFGRFKLRQCPALEAPQKTFSEATEEQKKHALAVAIATAAAAEAAVAAAHAAAEVVRLTGAPQEFERRNRNLAAIKIQTAFRAYLARTALRALKGVVRLQAVIRGQIVRRRVISKLKQLQSMTKTESQVHRLTVSAVNGSCTDGANTDSLSPKNLEERRRKLEGQSQRNWDCSLFSREDMEALWPRKQEAIAKRELIKKDFCSNGVAFFVLRFLDRRNDQILEESTRKEKERKSHWQKHWDGIEGHKRRETDKIKLTVHSNLIAGNTYRSAQLRLRNESFRGSIEELNSPFSHPRRSFSHAKQKSIGDESSLPNSPVFPTYMAVTESAKAKARSLSTPKQRLGLFDTYSGHSSPGKLRLSSWYSFNGEVIRTDGKSGSSQQISRKMKGIH</sequence>
<evidence type="ECO:0000313" key="6">
    <source>
        <dbReference type="EMBL" id="CAK9183992.1"/>
    </source>
</evidence>
<protein>
    <recommendedName>
        <fullName evidence="5">DUF4005 domain-containing protein</fullName>
    </recommendedName>
</protein>
<feature type="region of interest" description="Disordered" evidence="4">
    <location>
        <begin position="323"/>
        <end position="345"/>
    </location>
</feature>
<organism evidence="6 7">
    <name type="scientific">Ilex paraguariensis</name>
    <name type="common">yerba mate</name>
    <dbReference type="NCBI Taxonomy" id="185542"/>
    <lineage>
        <taxon>Eukaryota</taxon>
        <taxon>Viridiplantae</taxon>
        <taxon>Streptophyta</taxon>
        <taxon>Embryophyta</taxon>
        <taxon>Tracheophyta</taxon>
        <taxon>Spermatophyta</taxon>
        <taxon>Magnoliopsida</taxon>
        <taxon>eudicotyledons</taxon>
        <taxon>Gunneridae</taxon>
        <taxon>Pentapetalae</taxon>
        <taxon>asterids</taxon>
        <taxon>campanulids</taxon>
        <taxon>Aquifoliales</taxon>
        <taxon>Aquifoliaceae</taxon>
        <taxon>Ilex</taxon>
    </lineage>
</organism>
<accession>A0ABC8USD8</accession>
<dbReference type="SMART" id="SM00015">
    <property type="entry name" value="IQ"/>
    <property type="match status" value="2"/>
</dbReference>
<dbReference type="Gene3D" id="1.20.5.190">
    <property type="match status" value="1"/>
</dbReference>
<dbReference type="InterPro" id="IPR000048">
    <property type="entry name" value="IQ_motif_EF-hand-BS"/>
</dbReference>
<feature type="compositionally biased region" description="Basic residues" evidence="4">
    <location>
        <begin position="325"/>
        <end position="335"/>
    </location>
</feature>
<dbReference type="InterPro" id="IPR025064">
    <property type="entry name" value="DUF4005"/>
</dbReference>
<comment type="caution">
    <text evidence="6">The sequence shown here is derived from an EMBL/GenBank/DDBJ whole genome shotgun (WGS) entry which is preliminary data.</text>
</comment>
<evidence type="ECO:0000256" key="1">
    <source>
        <dbReference type="ARBA" id="ARBA00022860"/>
    </source>
</evidence>
<evidence type="ECO:0000256" key="2">
    <source>
        <dbReference type="ARBA" id="ARBA00024341"/>
    </source>
</evidence>
<feature type="domain" description="DUF4005" evidence="5">
    <location>
        <begin position="335"/>
        <end position="375"/>
    </location>
</feature>
<evidence type="ECO:0000259" key="5">
    <source>
        <dbReference type="Pfam" id="PF13178"/>
    </source>
</evidence>
<dbReference type="CDD" id="cd23767">
    <property type="entry name" value="IQCD"/>
    <property type="match status" value="1"/>
</dbReference>
<dbReference type="PROSITE" id="PS50096">
    <property type="entry name" value="IQ"/>
    <property type="match status" value="2"/>
</dbReference>
<reference evidence="6 7" key="1">
    <citation type="submission" date="2024-02" db="EMBL/GenBank/DDBJ databases">
        <authorList>
            <person name="Vignale AGUSTIN F."/>
            <person name="Sosa J E."/>
            <person name="Modenutti C."/>
        </authorList>
    </citation>
    <scope>NUCLEOTIDE SEQUENCE [LARGE SCALE GENOMIC DNA]</scope>
</reference>
<dbReference type="PANTHER" id="PTHR32295:SF212">
    <property type="entry name" value="CALMODULIN BINDING PROTEIN-RELATED"/>
    <property type="match status" value="1"/>
</dbReference>
<keyword evidence="7" id="KW-1185">Reference proteome</keyword>
<dbReference type="Proteomes" id="UP001642360">
    <property type="component" value="Unassembled WGS sequence"/>
</dbReference>
<dbReference type="Pfam" id="PF13178">
    <property type="entry name" value="DUF4005"/>
    <property type="match status" value="1"/>
</dbReference>
<dbReference type="GO" id="GO:0005516">
    <property type="term" value="F:calmodulin binding"/>
    <property type="evidence" value="ECO:0007669"/>
    <property type="project" value="UniProtKB-KW"/>
</dbReference>
<evidence type="ECO:0000256" key="4">
    <source>
        <dbReference type="SAM" id="MobiDB-lite"/>
    </source>
</evidence>
<dbReference type="EMBL" id="CAUOFW020008835">
    <property type="protein sequence ID" value="CAK9183992.1"/>
    <property type="molecule type" value="Genomic_DNA"/>
</dbReference>
<comment type="similarity">
    <text evidence="2">Belongs to the IQD family.</text>
</comment>
<evidence type="ECO:0000256" key="3">
    <source>
        <dbReference type="ARBA" id="ARBA00024378"/>
    </source>
</evidence>
<gene>
    <name evidence="6" type="ORF">ILEXP_LOCUS54293</name>
</gene>
<name>A0ABC8USD8_9AQUA</name>
<dbReference type="PANTHER" id="PTHR32295">
    <property type="entry name" value="IQ-DOMAIN 5-RELATED"/>
    <property type="match status" value="1"/>
</dbReference>
<dbReference type="AlphaFoldDB" id="A0ABC8USD8"/>
<keyword evidence="1" id="KW-0112">Calmodulin-binding</keyword>
<dbReference type="Pfam" id="PF00612">
    <property type="entry name" value="IQ"/>
    <property type="match status" value="2"/>
</dbReference>